<sequence length="83" mass="9427">QAKDLNQDNRDFELYLIYKRGSYLPVEFSQFLSSCAKPCLSCLIFIPNTSKRSINKDSINHLVPTVAHIFGLSPHPTHKSSTF</sequence>
<name>A0A0S3T232_PHAAN</name>
<feature type="non-terminal residue" evidence="1">
    <location>
        <position position="1"/>
    </location>
</feature>
<gene>
    <name evidence="1" type="primary">Vigan.10G057700</name>
    <name evidence="1" type="ORF">VIGAN_10057700</name>
</gene>
<keyword evidence="2" id="KW-1185">Reference proteome</keyword>
<dbReference type="Proteomes" id="UP000291084">
    <property type="component" value="Chromosome 10"/>
</dbReference>
<evidence type="ECO:0000313" key="2">
    <source>
        <dbReference type="Proteomes" id="UP000291084"/>
    </source>
</evidence>
<organism evidence="1 2">
    <name type="scientific">Vigna angularis var. angularis</name>
    <dbReference type="NCBI Taxonomy" id="157739"/>
    <lineage>
        <taxon>Eukaryota</taxon>
        <taxon>Viridiplantae</taxon>
        <taxon>Streptophyta</taxon>
        <taxon>Embryophyta</taxon>
        <taxon>Tracheophyta</taxon>
        <taxon>Spermatophyta</taxon>
        <taxon>Magnoliopsida</taxon>
        <taxon>eudicotyledons</taxon>
        <taxon>Gunneridae</taxon>
        <taxon>Pentapetalae</taxon>
        <taxon>rosids</taxon>
        <taxon>fabids</taxon>
        <taxon>Fabales</taxon>
        <taxon>Fabaceae</taxon>
        <taxon>Papilionoideae</taxon>
        <taxon>50 kb inversion clade</taxon>
        <taxon>NPAAA clade</taxon>
        <taxon>indigoferoid/millettioid clade</taxon>
        <taxon>Phaseoleae</taxon>
        <taxon>Vigna</taxon>
    </lineage>
</organism>
<dbReference type="EMBL" id="AP015043">
    <property type="protein sequence ID" value="BAT99181.1"/>
    <property type="molecule type" value="Genomic_DNA"/>
</dbReference>
<proteinExistence type="predicted"/>
<protein>
    <submittedName>
        <fullName evidence="1">Uncharacterized protein</fullName>
    </submittedName>
</protein>
<accession>A0A0S3T232</accession>
<evidence type="ECO:0000313" key="1">
    <source>
        <dbReference type="EMBL" id="BAT99181.1"/>
    </source>
</evidence>
<reference evidence="1 2" key="1">
    <citation type="journal article" date="2015" name="Sci. Rep.">
        <title>The power of single molecule real-time sequencing technology in the de novo assembly of a eukaryotic genome.</title>
        <authorList>
            <person name="Sakai H."/>
            <person name="Naito K."/>
            <person name="Ogiso-Tanaka E."/>
            <person name="Takahashi Y."/>
            <person name="Iseki K."/>
            <person name="Muto C."/>
            <person name="Satou K."/>
            <person name="Teruya K."/>
            <person name="Shiroma A."/>
            <person name="Shimoji M."/>
            <person name="Hirano T."/>
            <person name="Itoh T."/>
            <person name="Kaga A."/>
            <person name="Tomooka N."/>
        </authorList>
    </citation>
    <scope>NUCLEOTIDE SEQUENCE [LARGE SCALE GENOMIC DNA]</scope>
    <source>
        <strain evidence="2">cv. Shumari</strain>
    </source>
</reference>
<dbReference type="AlphaFoldDB" id="A0A0S3T232"/>